<reference evidence="3" key="2">
    <citation type="submission" date="2020-09" db="EMBL/GenBank/DDBJ databases">
        <authorList>
            <person name="Sun Q."/>
            <person name="Zhou Y."/>
        </authorList>
    </citation>
    <scope>NUCLEOTIDE SEQUENCE</scope>
    <source>
        <strain evidence="3">CGMCC 1.7086</strain>
    </source>
</reference>
<evidence type="ECO:0000259" key="2">
    <source>
        <dbReference type="Pfam" id="PF01979"/>
    </source>
</evidence>
<name>A0A917Z436_9ALTE</name>
<organism evidence="3 4">
    <name type="scientific">Bowmanella pacifica</name>
    <dbReference type="NCBI Taxonomy" id="502051"/>
    <lineage>
        <taxon>Bacteria</taxon>
        <taxon>Pseudomonadati</taxon>
        <taxon>Pseudomonadota</taxon>
        <taxon>Gammaproteobacteria</taxon>
        <taxon>Alteromonadales</taxon>
        <taxon>Alteromonadaceae</taxon>
        <taxon>Bowmanella</taxon>
    </lineage>
</organism>
<feature type="chain" id="PRO_5037804151" evidence="1">
    <location>
        <begin position="20"/>
        <end position="423"/>
    </location>
</feature>
<comment type="caution">
    <text evidence="3">The sequence shown here is derived from an EMBL/GenBank/DDBJ whole genome shotgun (WGS) entry which is preliminary data.</text>
</comment>
<dbReference type="RefSeq" id="WP_188699010.1">
    <property type="nucleotide sequence ID" value="NZ_BMLS01000009.1"/>
</dbReference>
<evidence type="ECO:0000313" key="4">
    <source>
        <dbReference type="Proteomes" id="UP000606935"/>
    </source>
</evidence>
<dbReference type="InterPro" id="IPR032466">
    <property type="entry name" value="Metal_Hydrolase"/>
</dbReference>
<dbReference type="InterPro" id="IPR051781">
    <property type="entry name" value="Metallo-dep_Hydrolase"/>
</dbReference>
<dbReference type="SUPFAM" id="SSF51556">
    <property type="entry name" value="Metallo-dependent hydrolases"/>
    <property type="match status" value="1"/>
</dbReference>
<dbReference type="Gene3D" id="3.20.20.140">
    <property type="entry name" value="Metal-dependent hydrolases"/>
    <property type="match status" value="1"/>
</dbReference>
<evidence type="ECO:0000313" key="3">
    <source>
        <dbReference type="EMBL" id="GGO74639.1"/>
    </source>
</evidence>
<dbReference type="Proteomes" id="UP000606935">
    <property type="component" value="Unassembled WGS sequence"/>
</dbReference>
<sequence length="423" mass="44851">MKKTSIALLTGLLSLTAQADNIAVVGGYVHTLSEQGSVNNATVLIRDGRIEAIGEGIEIPAHFRVIDAKGKIVTPGLMGAYTSVGLVEVGSSAGTVDASYKPQDFSKAGAALDVSYAINPDNSVVDVTRIEGFTLAATGMSSTHTLFGGQGAIISLGDDDNLVKAKAFMTVSVSNAGADDAGGSRAALWPQIENAIAEAQSLKGRALGPKDEWHGQLSKMDVNALIPVVTGKMLLVVDARRVSDIRQVLAFKARHPKINLALLRATEGWRIAGEIAEARVPVILDPEPNLPYAFDMLGSTMANAGRLDAAGVQVSIGVDTHNLRLATQHAGNAVANGLPWQDGLAALTINTAKLFGIDKDYGSLEKGKVADLVIWSGDPLEVMHAPEQVLIKGQPIKVESRQTKLRDRYLTLERDTPHQYMRP</sequence>
<dbReference type="AlphaFoldDB" id="A0A917Z436"/>
<proteinExistence type="predicted"/>
<gene>
    <name evidence="3" type="ORF">GCM10010982_37930</name>
</gene>
<dbReference type="InterPro" id="IPR011059">
    <property type="entry name" value="Metal-dep_hydrolase_composite"/>
</dbReference>
<dbReference type="GO" id="GO:0016810">
    <property type="term" value="F:hydrolase activity, acting on carbon-nitrogen (but not peptide) bonds"/>
    <property type="evidence" value="ECO:0007669"/>
    <property type="project" value="InterPro"/>
</dbReference>
<evidence type="ECO:0000256" key="1">
    <source>
        <dbReference type="SAM" id="SignalP"/>
    </source>
</evidence>
<feature type="signal peptide" evidence="1">
    <location>
        <begin position="1"/>
        <end position="19"/>
    </location>
</feature>
<dbReference type="PANTHER" id="PTHR43135">
    <property type="entry name" value="ALPHA-D-RIBOSE 1-METHYLPHOSPHONATE 5-TRIPHOSPHATE DIPHOSPHATASE"/>
    <property type="match status" value="1"/>
</dbReference>
<dbReference type="Pfam" id="PF01979">
    <property type="entry name" value="Amidohydro_1"/>
    <property type="match status" value="1"/>
</dbReference>
<dbReference type="PANTHER" id="PTHR43135:SF3">
    <property type="entry name" value="ALPHA-D-RIBOSE 1-METHYLPHOSPHONATE 5-TRIPHOSPHATE DIPHOSPHATASE"/>
    <property type="match status" value="1"/>
</dbReference>
<reference evidence="3" key="1">
    <citation type="journal article" date="2014" name="Int. J. Syst. Evol. Microbiol.">
        <title>Complete genome sequence of Corynebacterium casei LMG S-19264T (=DSM 44701T), isolated from a smear-ripened cheese.</title>
        <authorList>
            <consortium name="US DOE Joint Genome Institute (JGI-PGF)"/>
            <person name="Walter F."/>
            <person name="Albersmeier A."/>
            <person name="Kalinowski J."/>
            <person name="Ruckert C."/>
        </authorList>
    </citation>
    <scope>NUCLEOTIDE SEQUENCE</scope>
    <source>
        <strain evidence="3">CGMCC 1.7086</strain>
    </source>
</reference>
<protein>
    <submittedName>
        <fullName evidence="3">Amidohydrolase</fullName>
    </submittedName>
</protein>
<keyword evidence="4" id="KW-1185">Reference proteome</keyword>
<dbReference type="EMBL" id="BMLS01000009">
    <property type="protein sequence ID" value="GGO74639.1"/>
    <property type="molecule type" value="Genomic_DNA"/>
</dbReference>
<dbReference type="InterPro" id="IPR006680">
    <property type="entry name" value="Amidohydro-rel"/>
</dbReference>
<keyword evidence="1" id="KW-0732">Signal</keyword>
<accession>A0A917Z436</accession>
<feature type="domain" description="Amidohydrolase-related" evidence="2">
    <location>
        <begin position="289"/>
        <end position="380"/>
    </location>
</feature>
<dbReference type="Gene3D" id="2.30.40.10">
    <property type="entry name" value="Urease, subunit C, domain 1"/>
    <property type="match status" value="1"/>
</dbReference>
<dbReference type="SUPFAM" id="SSF51338">
    <property type="entry name" value="Composite domain of metallo-dependent hydrolases"/>
    <property type="match status" value="1"/>
</dbReference>